<name>A0A445DA64_ARAHY</name>
<organism evidence="1 2">
    <name type="scientific">Arachis hypogaea</name>
    <name type="common">Peanut</name>
    <dbReference type="NCBI Taxonomy" id="3818"/>
    <lineage>
        <taxon>Eukaryota</taxon>
        <taxon>Viridiplantae</taxon>
        <taxon>Streptophyta</taxon>
        <taxon>Embryophyta</taxon>
        <taxon>Tracheophyta</taxon>
        <taxon>Spermatophyta</taxon>
        <taxon>Magnoliopsida</taxon>
        <taxon>eudicotyledons</taxon>
        <taxon>Gunneridae</taxon>
        <taxon>Pentapetalae</taxon>
        <taxon>rosids</taxon>
        <taxon>fabids</taxon>
        <taxon>Fabales</taxon>
        <taxon>Fabaceae</taxon>
        <taxon>Papilionoideae</taxon>
        <taxon>50 kb inversion clade</taxon>
        <taxon>dalbergioids sensu lato</taxon>
        <taxon>Dalbergieae</taxon>
        <taxon>Pterocarpus clade</taxon>
        <taxon>Arachis</taxon>
    </lineage>
</organism>
<evidence type="ECO:0000313" key="1">
    <source>
        <dbReference type="EMBL" id="RYR60078.1"/>
    </source>
</evidence>
<evidence type="ECO:0000313" key="2">
    <source>
        <dbReference type="Proteomes" id="UP000289738"/>
    </source>
</evidence>
<comment type="caution">
    <text evidence="1">The sequence shown here is derived from an EMBL/GenBank/DDBJ whole genome shotgun (WGS) entry which is preliminary data.</text>
</comment>
<reference evidence="1 2" key="1">
    <citation type="submission" date="2019-01" db="EMBL/GenBank/DDBJ databases">
        <title>Sequencing of cultivated peanut Arachis hypogaea provides insights into genome evolution and oil improvement.</title>
        <authorList>
            <person name="Chen X."/>
        </authorList>
    </citation>
    <scope>NUCLEOTIDE SEQUENCE [LARGE SCALE GENOMIC DNA]</scope>
    <source>
        <strain evidence="2">cv. Fuhuasheng</strain>
        <tissue evidence="1">Leaves</tissue>
    </source>
</reference>
<dbReference type="STRING" id="3818.A0A445DA64"/>
<dbReference type="AlphaFoldDB" id="A0A445DA64"/>
<gene>
    <name evidence="1" type="ORF">Ahy_A04g017168</name>
</gene>
<sequence>MAVFLGITTLIKSPRMAIPRDKGVTSTSTIRSTNKDHIIYLSFLHLSIIKTLLSNLHALHKQVPVEFFKPCTKCPFRLLTFISQPPQCPGIPSNVNSVLSFELLYQVTHHSVIKIFPSEMGVSSSGLNFKDFIFNCDQRHIKGATTKIKYENIALSGTFISLLKSICKSCSCWFVDDSNDIKAGNDTGIFGGFSLRVERQKAMIFFMFSFV</sequence>
<dbReference type="Proteomes" id="UP000289738">
    <property type="component" value="Chromosome A04"/>
</dbReference>
<dbReference type="Pfam" id="PF10712">
    <property type="entry name" value="NAD-GH"/>
    <property type="match status" value="1"/>
</dbReference>
<keyword evidence="2" id="KW-1185">Reference proteome</keyword>
<dbReference type="EMBL" id="SDMP01000004">
    <property type="protein sequence ID" value="RYR60078.1"/>
    <property type="molecule type" value="Genomic_DNA"/>
</dbReference>
<proteinExistence type="predicted"/>
<accession>A0A445DA64</accession>
<protein>
    <submittedName>
        <fullName evidence="1">Uncharacterized protein</fullName>
    </submittedName>
</protein>
<dbReference type="InterPro" id="IPR019651">
    <property type="entry name" value="Glutamate_DH_NAD-spec"/>
</dbReference>